<protein>
    <submittedName>
        <fullName evidence="3">Uncharacterized protein</fullName>
    </submittedName>
</protein>
<keyword evidence="2" id="KW-0812">Transmembrane</keyword>
<accession>A0A5N7BHB9</accession>
<feature type="compositionally biased region" description="Basic and acidic residues" evidence="1">
    <location>
        <begin position="154"/>
        <end position="164"/>
    </location>
</feature>
<evidence type="ECO:0000256" key="2">
    <source>
        <dbReference type="SAM" id="Phobius"/>
    </source>
</evidence>
<keyword evidence="2" id="KW-0472">Membrane</keyword>
<keyword evidence="4" id="KW-1185">Reference proteome</keyword>
<sequence>MCSDVGRLIVEFIVLVYLKLSFLVFFLALPREVWRAIHEHMAAITRLVERRIEHFMMPRLLVNGDIYNPNITARRAGAPWRLRESETRDQSTSDDGSIATGSDMPGTARRQPRQSEQGSQNQGPQRRQPRQQHPEPQEQELQQLGPRQQSPELPPREPMPRERVTPQQGSGEPAPMPGVEQPRGNTLSIHFEPNGAQPRQYTPHGPPSSDLADQPNQPTQGGEPTTPGSFPVS</sequence>
<feature type="compositionally biased region" description="Low complexity" evidence="1">
    <location>
        <begin position="139"/>
        <end position="151"/>
    </location>
</feature>
<organism evidence="3 4">
    <name type="scientific">Aspergillus bertholletiae</name>
    <dbReference type="NCBI Taxonomy" id="1226010"/>
    <lineage>
        <taxon>Eukaryota</taxon>
        <taxon>Fungi</taxon>
        <taxon>Dikarya</taxon>
        <taxon>Ascomycota</taxon>
        <taxon>Pezizomycotina</taxon>
        <taxon>Eurotiomycetes</taxon>
        <taxon>Eurotiomycetidae</taxon>
        <taxon>Eurotiales</taxon>
        <taxon>Aspergillaceae</taxon>
        <taxon>Aspergillus</taxon>
        <taxon>Aspergillus subgen. Circumdati</taxon>
    </lineage>
</organism>
<evidence type="ECO:0000256" key="1">
    <source>
        <dbReference type="SAM" id="MobiDB-lite"/>
    </source>
</evidence>
<keyword evidence="2" id="KW-1133">Transmembrane helix</keyword>
<proteinExistence type="predicted"/>
<feature type="region of interest" description="Disordered" evidence="1">
    <location>
        <begin position="78"/>
        <end position="233"/>
    </location>
</feature>
<dbReference type="Proteomes" id="UP000326198">
    <property type="component" value="Unassembled WGS sequence"/>
</dbReference>
<feature type="compositionally biased region" description="Polar residues" evidence="1">
    <location>
        <begin position="214"/>
        <end position="233"/>
    </location>
</feature>
<gene>
    <name evidence="3" type="ORF">BDV26DRAFT_106561</name>
</gene>
<feature type="compositionally biased region" description="Basic and acidic residues" evidence="1">
    <location>
        <begin position="81"/>
        <end position="91"/>
    </location>
</feature>
<feature type="transmembrane region" description="Helical" evidence="2">
    <location>
        <begin position="12"/>
        <end position="29"/>
    </location>
</feature>
<name>A0A5N7BHB9_9EURO</name>
<dbReference type="EMBL" id="ML736174">
    <property type="protein sequence ID" value="KAE8381108.1"/>
    <property type="molecule type" value="Genomic_DNA"/>
</dbReference>
<reference evidence="3 4" key="1">
    <citation type="submission" date="2019-04" db="EMBL/GenBank/DDBJ databases">
        <title>Friends and foes A comparative genomics studyof 23 Aspergillus species from section Flavi.</title>
        <authorList>
            <consortium name="DOE Joint Genome Institute"/>
            <person name="Kjaerbolling I."/>
            <person name="Vesth T."/>
            <person name="Frisvad J.C."/>
            <person name="Nybo J.L."/>
            <person name="Theobald S."/>
            <person name="Kildgaard S."/>
            <person name="Isbrandt T."/>
            <person name="Kuo A."/>
            <person name="Sato A."/>
            <person name="Lyhne E.K."/>
            <person name="Kogle M.E."/>
            <person name="Wiebenga A."/>
            <person name="Kun R.S."/>
            <person name="Lubbers R.J."/>
            <person name="Makela M.R."/>
            <person name="Barry K."/>
            <person name="Chovatia M."/>
            <person name="Clum A."/>
            <person name="Daum C."/>
            <person name="Haridas S."/>
            <person name="He G."/>
            <person name="LaButti K."/>
            <person name="Lipzen A."/>
            <person name="Mondo S."/>
            <person name="Riley R."/>
            <person name="Salamov A."/>
            <person name="Simmons B.A."/>
            <person name="Magnuson J.K."/>
            <person name="Henrissat B."/>
            <person name="Mortensen U.H."/>
            <person name="Larsen T.O."/>
            <person name="Devries R.P."/>
            <person name="Grigoriev I.V."/>
            <person name="Machida M."/>
            <person name="Baker S.E."/>
            <person name="Andersen M.R."/>
        </authorList>
    </citation>
    <scope>NUCLEOTIDE SEQUENCE [LARGE SCALE GENOMIC DNA]</scope>
    <source>
        <strain evidence="3 4">IBT 29228</strain>
    </source>
</reference>
<evidence type="ECO:0000313" key="3">
    <source>
        <dbReference type="EMBL" id="KAE8381108.1"/>
    </source>
</evidence>
<evidence type="ECO:0000313" key="4">
    <source>
        <dbReference type="Proteomes" id="UP000326198"/>
    </source>
</evidence>
<feature type="compositionally biased region" description="Low complexity" evidence="1">
    <location>
        <begin position="117"/>
        <end position="126"/>
    </location>
</feature>
<dbReference type="AlphaFoldDB" id="A0A5N7BHB9"/>